<dbReference type="EMBL" id="FRCX01000006">
    <property type="protein sequence ID" value="SHN26904.1"/>
    <property type="molecule type" value="Genomic_DNA"/>
</dbReference>
<organism evidence="2 3">
    <name type="scientific">Duganella sacchari</name>
    <dbReference type="NCBI Taxonomy" id="551987"/>
    <lineage>
        <taxon>Bacteria</taxon>
        <taxon>Pseudomonadati</taxon>
        <taxon>Pseudomonadota</taxon>
        <taxon>Betaproteobacteria</taxon>
        <taxon>Burkholderiales</taxon>
        <taxon>Oxalobacteraceae</taxon>
        <taxon>Telluria group</taxon>
        <taxon>Duganella</taxon>
    </lineage>
</organism>
<dbReference type="Gene3D" id="3.40.50.720">
    <property type="entry name" value="NAD(P)-binding Rossmann-like Domain"/>
    <property type="match status" value="1"/>
</dbReference>
<sequence length="125" mass="13297">MDTQKIAIIGLGRIGAAFLRNMLARSGRGVELVGVAETGDTPGRQEAVTAGLHIATLDEILAMGSGVDILFDLTGIAAVRREIREKLMAQANHHTVVASETIARLIWSMTTDDDLPVIAGRNTGY</sequence>
<keyword evidence="3" id="KW-1185">Reference proteome</keyword>
<accession>A0A1M7Q8L6</accession>
<dbReference type="AlphaFoldDB" id="A0A1M7Q8L6"/>
<gene>
    <name evidence="2" type="ORF">SAMN05192549_106356</name>
</gene>
<feature type="domain" description="Aspartate/homoserine dehydrogenase NAD-binding" evidence="1">
    <location>
        <begin position="10"/>
        <end position="99"/>
    </location>
</feature>
<reference evidence="3" key="1">
    <citation type="submission" date="2016-11" db="EMBL/GenBank/DDBJ databases">
        <authorList>
            <person name="Varghese N."/>
            <person name="Submissions S."/>
        </authorList>
    </citation>
    <scope>NUCLEOTIDE SEQUENCE [LARGE SCALE GENOMIC DNA]</scope>
    <source>
        <strain evidence="3">Sac-22</strain>
    </source>
</reference>
<evidence type="ECO:0000313" key="3">
    <source>
        <dbReference type="Proteomes" id="UP000184339"/>
    </source>
</evidence>
<evidence type="ECO:0000313" key="2">
    <source>
        <dbReference type="EMBL" id="SHN26904.1"/>
    </source>
</evidence>
<dbReference type="SUPFAM" id="SSF51735">
    <property type="entry name" value="NAD(P)-binding Rossmann-fold domains"/>
    <property type="match status" value="1"/>
</dbReference>
<dbReference type="GO" id="GO:0016491">
    <property type="term" value="F:oxidoreductase activity"/>
    <property type="evidence" value="ECO:0007669"/>
    <property type="project" value="InterPro"/>
</dbReference>
<dbReference type="OrthoDB" id="9810660at2"/>
<evidence type="ECO:0000259" key="1">
    <source>
        <dbReference type="Pfam" id="PF03447"/>
    </source>
</evidence>
<dbReference type="STRING" id="551987.SAMN05192549_106356"/>
<name>A0A1M7Q8L6_9BURK</name>
<dbReference type="InterPro" id="IPR005106">
    <property type="entry name" value="Asp/hSer_DH_NAD-bd"/>
</dbReference>
<proteinExistence type="predicted"/>
<protein>
    <submittedName>
        <fullName evidence="2">Homoserine dehydrogenase, NAD binding domain</fullName>
    </submittedName>
</protein>
<dbReference type="Pfam" id="PF03447">
    <property type="entry name" value="NAD_binding_3"/>
    <property type="match status" value="1"/>
</dbReference>
<dbReference type="Proteomes" id="UP000184339">
    <property type="component" value="Unassembled WGS sequence"/>
</dbReference>
<dbReference type="InterPro" id="IPR036291">
    <property type="entry name" value="NAD(P)-bd_dom_sf"/>
</dbReference>
<dbReference type="GO" id="GO:0050661">
    <property type="term" value="F:NADP binding"/>
    <property type="evidence" value="ECO:0007669"/>
    <property type="project" value="InterPro"/>
</dbReference>
<dbReference type="RefSeq" id="WP_072786080.1">
    <property type="nucleotide sequence ID" value="NZ_FRCX01000006.1"/>
</dbReference>